<dbReference type="Pfam" id="PF08583">
    <property type="entry name" value="Cmc1"/>
    <property type="match status" value="1"/>
</dbReference>
<keyword evidence="3" id="KW-0143">Chaperone</keyword>
<reference evidence="5" key="1">
    <citation type="submission" date="2022-07" db="EMBL/GenBank/DDBJ databases">
        <title>Draft genome sequence of Zalerion maritima ATCC 34329, a (micro)plastics degrading marine fungus.</title>
        <authorList>
            <person name="Paco A."/>
            <person name="Goncalves M.F.M."/>
            <person name="Rocha-Santos T.A.P."/>
            <person name="Alves A."/>
        </authorList>
    </citation>
    <scope>NUCLEOTIDE SEQUENCE</scope>
    <source>
        <strain evidence="5">ATCC 34329</strain>
    </source>
</reference>
<dbReference type="EMBL" id="JAKWBI020000051">
    <property type="protein sequence ID" value="KAJ2904519.1"/>
    <property type="molecule type" value="Genomic_DNA"/>
</dbReference>
<name>A0AAD5WVC8_9PEZI</name>
<evidence type="ECO:0000256" key="4">
    <source>
        <dbReference type="SAM" id="MobiDB-lite"/>
    </source>
</evidence>
<feature type="compositionally biased region" description="Polar residues" evidence="4">
    <location>
        <begin position="9"/>
        <end position="20"/>
    </location>
</feature>
<dbReference type="AlphaFoldDB" id="A0AAD5WVC8"/>
<accession>A0AAD5WVC8</accession>
<evidence type="ECO:0000313" key="6">
    <source>
        <dbReference type="Proteomes" id="UP001201980"/>
    </source>
</evidence>
<keyword evidence="6" id="KW-1185">Reference proteome</keyword>
<feature type="region of interest" description="Disordered" evidence="4">
    <location>
        <begin position="150"/>
        <end position="177"/>
    </location>
</feature>
<evidence type="ECO:0000256" key="1">
    <source>
        <dbReference type="ARBA" id="ARBA00007347"/>
    </source>
</evidence>
<dbReference type="PROSITE" id="PS51808">
    <property type="entry name" value="CHCH"/>
    <property type="match status" value="1"/>
</dbReference>
<comment type="caution">
    <text evidence="5">The sequence shown here is derived from an EMBL/GenBank/DDBJ whole genome shotgun (WGS) entry which is preliminary data.</text>
</comment>
<keyword evidence="3" id="KW-0496">Mitochondrion</keyword>
<keyword evidence="3" id="KW-0999">Mitochondrion inner membrane</keyword>
<dbReference type="PANTHER" id="PTHR22977:SF5">
    <property type="entry name" value="COX ASSEMBLY MITOCHONDRIAL PROTEIN HOMOLOG"/>
    <property type="match status" value="1"/>
</dbReference>
<gene>
    <name evidence="5" type="ORF">MKZ38_007851</name>
</gene>
<sequence length="177" mass="20314">MATMALPDSSGSSGEPNNKQQDPRLSVPSHNPLPLSASQEAQVRDVYYARVRQHCAEEIKAFAACARSRTFSIPFACRAQNQAMNACMLRHATPSEQDAAREEWFSKRLERQREREHKARRAREQESFMREWWNLPEDERRDAERLRDMEEKLGRAERVAGVRRRGEDKGGGKEGGS</sequence>
<organism evidence="5 6">
    <name type="scientific">Zalerion maritima</name>
    <dbReference type="NCBI Taxonomy" id="339359"/>
    <lineage>
        <taxon>Eukaryota</taxon>
        <taxon>Fungi</taxon>
        <taxon>Dikarya</taxon>
        <taxon>Ascomycota</taxon>
        <taxon>Pezizomycotina</taxon>
        <taxon>Sordariomycetes</taxon>
        <taxon>Lulworthiomycetidae</taxon>
        <taxon>Lulworthiales</taxon>
        <taxon>Lulworthiaceae</taxon>
        <taxon>Zalerion</taxon>
    </lineage>
</organism>
<comment type="similarity">
    <text evidence="1 3">Belongs to the CMC family.</text>
</comment>
<dbReference type="Proteomes" id="UP001201980">
    <property type="component" value="Unassembled WGS sequence"/>
</dbReference>
<keyword evidence="3" id="KW-0472">Membrane</keyword>
<dbReference type="InterPro" id="IPR013892">
    <property type="entry name" value="Cyt_c_biogenesis_Cmc1-like"/>
</dbReference>
<proteinExistence type="inferred from homology"/>
<evidence type="ECO:0000256" key="3">
    <source>
        <dbReference type="RuleBase" id="RU364104"/>
    </source>
</evidence>
<protein>
    <recommendedName>
        <fullName evidence="3">COX assembly mitochondrial protein</fullName>
    </recommendedName>
</protein>
<dbReference type="Gene3D" id="1.10.287.2900">
    <property type="match status" value="1"/>
</dbReference>
<evidence type="ECO:0000313" key="5">
    <source>
        <dbReference type="EMBL" id="KAJ2904519.1"/>
    </source>
</evidence>
<dbReference type="PANTHER" id="PTHR22977">
    <property type="entry name" value="COX ASSEMBLY MITOCHONDRIAL PROTEIN"/>
    <property type="match status" value="1"/>
</dbReference>
<feature type="region of interest" description="Disordered" evidence="4">
    <location>
        <begin position="1"/>
        <end position="39"/>
    </location>
</feature>
<comment type="function">
    <text evidence="3">Required for mitochondrial cytochrome c oxidase (COX) assembly and respiration.</text>
</comment>
<keyword evidence="2" id="KW-1015">Disulfide bond</keyword>
<evidence type="ECO:0000256" key="2">
    <source>
        <dbReference type="ARBA" id="ARBA00023157"/>
    </source>
</evidence>
<dbReference type="GO" id="GO:0005743">
    <property type="term" value="C:mitochondrial inner membrane"/>
    <property type="evidence" value="ECO:0007669"/>
    <property type="project" value="UniProtKB-SubCell"/>
</dbReference>
<comment type="subcellular location">
    <subcellularLocation>
        <location evidence="3">Mitochondrion inner membrane</location>
    </subcellularLocation>
</comment>